<reference evidence="2 3" key="1">
    <citation type="journal article" date="2016" name="Nat. Commun.">
        <title>Thousands of microbial genomes shed light on interconnected biogeochemical processes in an aquifer system.</title>
        <authorList>
            <person name="Anantharaman K."/>
            <person name="Brown C.T."/>
            <person name="Hug L.A."/>
            <person name="Sharon I."/>
            <person name="Castelle C.J."/>
            <person name="Probst A.J."/>
            <person name="Thomas B.C."/>
            <person name="Singh A."/>
            <person name="Wilkins M.J."/>
            <person name="Karaoz U."/>
            <person name="Brodie E.L."/>
            <person name="Williams K.H."/>
            <person name="Hubbard S.S."/>
            <person name="Banfield J.F."/>
        </authorList>
    </citation>
    <scope>NUCLEOTIDE SEQUENCE [LARGE SCALE GENOMIC DNA]</scope>
</reference>
<keyword evidence="1" id="KW-0812">Transmembrane</keyword>
<dbReference type="AlphaFoldDB" id="A0A1F8B5D9"/>
<comment type="caution">
    <text evidence="2">The sequence shown here is derived from an EMBL/GenBank/DDBJ whole genome shotgun (WGS) entry which is preliminary data.</text>
</comment>
<sequence>MGLIKNPFGIGVGNFVYTSYANKDFISGLNSFSFYAHNIFLEVISGMGILGLSFIFWFIKVFTKVMNSSNSRIIFTAIFLVLTVNFMFDITYFNPTMMWLWFISLGLAQNKVNFPKI</sequence>
<dbReference type="Proteomes" id="UP000179018">
    <property type="component" value="Unassembled WGS sequence"/>
</dbReference>
<evidence type="ECO:0008006" key="4">
    <source>
        <dbReference type="Google" id="ProtNLM"/>
    </source>
</evidence>
<feature type="transmembrane region" description="Helical" evidence="1">
    <location>
        <begin position="73"/>
        <end position="93"/>
    </location>
</feature>
<evidence type="ECO:0000256" key="1">
    <source>
        <dbReference type="SAM" id="Phobius"/>
    </source>
</evidence>
<accession>A0A1F8B5D9</accession>
<protein>
    <recommendedName>
        <fullName evidence="4">O-antigen polymerase</fullName>
    </recommendedName>
</protein>
<evidence type="ECO:0000313" key="3">
    <source>
        <dbReference type="Proteomes" id="UP000179018"/>
    </source>
</evidence>
<feature type="transmembrane region" description="Helical" evidence="1">
    <location>
        <begin position="39"/>
        <end position="61"/>
    </location>
</feature>
<organism evidence="2 3">
    <name type="scientific">Candidatus Woesebacteria bacterium RIFCSPLOWO2_01_FULL_39_10</name>
    <dbReference type="NCBI Taxonomy" id="1802516"/>
    <lineage>
        <taxon>Bacteria</taxon>
        <taxon>Candidatus Woeseibacteriota</taxon>
    </lineage>
</organism>
<keyword evidence="1" id="KW-0472">Membrane</keyword>
<dbReference type="EMBL" id="MGHC01000025">
    <property type="protein sequence ID" value="OGM59246.1"/>
    <property type="molecule type" value="Genomic_DNA"/>
</dbReference>
<evidence type="ECO:0000313" key="2">
    <source>
        <dbReference type="EMBL" id="OGM59246.1"/>
    </source>
</evidence>
<keyword evidence="1" id="KW-1133">Transmembrane helix</keyword>
<name>A0A1F8B5D9_9BACT</name>
<proteinExistence type="predicted"/>
<dbReference type="STRING" id="1802516.A3A75_03925"/>
<gene>
    <name evidence="2" type="ORF">A3A75_03925</name>
</gene>